<gene>
    <name evidence="1" type="ORF">NHP190003_12080</name>
</gene>
<dbReference type="Proteomes" id="UP000826775">
    <property type="component" value="Chromosome"/>
</dbReference>
<proteinExistence type="predicted"/>
<name>A0ABM7SBA9_9HELI</name>
<sequence>MNVNQLVDSISGLLGGTYGVSGDTTPSIFGASAASPIYVNNEGSATQFGTATGQISRGATTSGLNNNPQISNYNLYGQNGLLGVFGQGTNYTNPLASLGSIYSSADAYYGYRTAFAGVSASNNLLNPNAAVSNSYFTTTNGSLTGATGTLNASLLNSGTNVTTVNTFLGNLYGVIADINKNITVSGSGNTVPTYVADYGSSGVIGSTGQAFLSALSSSSSSALSSSLDTLSSALGLDTSSGSQGLITSSTSNLLTTYSVSTGALGALSALNTLNSLVNNGIVTTTTSASSTGYVTNPNYTAAMTLYNITTKKAI</sequence>
<reference evidence="1 2" key="1">
    <citation type="submission" date="2021-07" db="EMBL/GenBank/DDBJ databases">
        <title>Novel Helicobacter sp. Isolated from a dog.</title>
        <authorList>
            <person name="Rimbara E."/>
            <person name="Suzuki M."/>
        </authorList>
    </citation>
    <scope>NUCLEOTIDE SEQUENCE [LARGE SCALE GENOMIC DNA]</scope>
    <source>
        <strain evidence="2">NHP19-003</strain>
    </source>
</reference>
<evidence type="ECO:0000313" key="1">
    <source>
        <dbReference type="EMBL" id="BCZ17926.1"/>
    </source>
</evidence>
<keyword evidence="2" id="KW-1185">Reference proteome</keyword>
<evidence type="ECO:0000313" key="2">
    <source>
        <dbReference type="Proteomes" id="UP000826775"/>
    </source>
</evidence>
<protein>
    <submittedName>
        <fullName evidence="1">Uncharacterized protein</fullName>
    </submittedName>
</protein>
<dbReference type="EMBL" id="AP024814">
    <property type="protein sequence ID" value="BCZ17926.1"/>
    <property type="molecule type" value="Genomic_DNA"/>
</dbReference>
<accession>A0ABM7SBA9</accession>
<organism evidence="1 2">
    <name type="scientific">Helicobacter gastrocanis</name>
    <dbReference type="NCBI Taxonomy" id="2849641"/>
    <lineage>
        <taxon>Bacteria</taxon>
        <taxon>Pseudomonadati</taxon>
        <taxon>Campylobacterota</taxon>
        <taxon>Epsilonproteobacteria</taxon>
        <taxon>Campylobacterales</taxon>
        <taxon>Helicobacteraceae</taxon>
        <taxon>Helicobacter</taxon>
    </lineage>
</organism>